<dbReference type="RefSeq" id="WP_155696815.1">
    <property type="nucleotide sequence ID" value="NZ_WOCD01000005.1"/>
</dbReference>
<keyword evidence="8 15" id="KW-0547">Nucleotide-binding</keyword>
<comment type="catalytic activity">
    <reaction evidence="14 15">
        <text>an alpha-Kdo-(2-&gt;6)-lipid IVA + ATP = a 4-O-phospho-alpha-Kdo-(2-&gt;6)-lipid IVA + ADP + H(+)</text>
        <dbReference type="Rhea" id="RHEA:74271"/>
        <dbReference type="ChEBI" id="CHEBI:15378"/>
        <dbReference type="ChEBI" id="CHEBI:30616"/>
        <dbReference type="ChEBI" id="CHEBI:176428"/>
        <dbReference type="ChEBI" id="CHEBI:193140"/>
        <dbReference type="ChEBI" id="CHEBI:456216"/>
        <dbReference type="EC" id="2.7.1.166"/>
    </reaction>
</comment>
<evidence type="ECO:0000256" key="5">
    <source>
        <dbReference type="ARBA" id="ARBA00022475"/>
    </source>
</evidence>
<evidence type="ECO:0000256" key="15">
    <source>
        <dbReference type="HAMAP-Rule" id="MF_00521"/>
    </source>
</evidence>
<keyword evidence="12 15" id="KW-0472">Membrane</keyword>
<dbReference type="SUPFAM" id="SSF56112">
    <property type="entry name" value="Protein kinase-like (PK-like)"/>
    <property type="match status" value="1"/>
</dbReference>
<dbReference type="OrthoDB" id="6854449at2"/>
<keyword evidence="11 15" id="KW-0448">Lipopolysaccharide biosynthesis</keyword>
<keyword evidence="9 15" id="KW-0418">Kinase</keyword>
<accession>A0A6N8FGW6</accession>
<evidence type="ECO:0000256" key="2">
    <source>
        <dbReference type="ARBA" id="ARBA00004713"/>
    </source>
</evidence>
<comment type="similarity">
    <text evidence="3 15">Belongs to the protein kinase superfamily. KdkA/RfaP family.</text>
</comment>
<evidence type="ECO:0000256" key="6">
    <source>
        <dbReference type="ARBA" id="ARBA00022519"/>
    </source>
</evidence>
<dbReference type="GO" id="GO:0009244">
    <property type="term" value="P:lipopolysaccharide core region biosynthetic process"/>
    <property type="evidence" value="ECO:0007669"/>
    <property type="project" value="UniProtKB-UniRule"/>
</dbReference>
<gene>
    <name evidence="15" type="primary">kdkA</name>
    <name evidence="17" type="ORF">GNP35_14020</name>
</gene>
<dbReference type="AlphaFoldDB" id="A0A6N8FGW6"/>
<proteinExistence type="inferred from homology"/>
<keyword evidence="6 15" id="KW-0997">Cell inner membrane</keyword>
<dbReference type="HAMAP" id="MF_00521">
    <property type="entry name" value="KDO_kinase"/>
    <property type="match status" value="1"/>
</dbReference>
<dbReference type="GO" id="GO:0005886">
    <property type="term" value="C:plasma membrane"/>
    <property type="evidence" value="ECO:0007669"/>
    <property type="project" value="UniProtKB-SubCell"/>
</dbReference>
<name>A0A6N8FGW6_9GAMM</name>
<evidence type="ECO:0000313" key="17">
    <source>
        <dbReference type="EMBL" id="MUH73501.1"/>
    </source>
</evidence>
<evidence type="ECO:0000313" key="18">
    <source>
        <dbReference type="Proteomes" id="UP000439994"/>
    </source>
</evidence>
<evidence type="ECO:0000256" key="13">
    <source>
        <dbReference type="ARBA" id="ARBA00029511"/>
    </source>
</evidence>
<dbReference type="EMBL" id="WOCD01000005">
    <property type="protein sequence ID" value="MUH73501.1"/>
    <property type="molecule type" value="Genomic_DNA"/>
</dbReference>
<keyword evidence="18" id="KW-1185">Reference proteome</keyword>
<evidence type="ECO:0000256" key="12">
    <source>
        <dbReference type="ARBA" id="ARBA00023136"/>
    </source>
</evidence>
<feature type="domain" description="Protein kinase" evidence="16">
    <location>
        <begin position="57"/>
        <end position="264"/>
    </location>
</feature>
<feature type="active site" evidence="15">
    <location>
        <position position="195"/>
    </location>
</feature>
<dbReference type="UniPathway" id="UPA00958"/>
<dbReference type="NCBIfam" id="NF002475">
    <property type="entry name" value="PRK01723.1"/>
    <property type="match status" value="1"/>
</dbReference>
<evidence type="ECO:0000256" key="8">
    <source>
        <dbReference type="ARBA" id="ARBA00022741"/>
    </source>
</evidence>
<organism evidence="17 18">
    <name type="scientific">Psychrosphaera haliotis</name>
    <dbReference type="NCBI Taxonomy" id="555083"/>
    <lineage>
        <taxon>Bacteria</taxon>
        <taxon>Pseudomonadati</taxon>
        <taxon>Pseudomonadota</taxon>
        <taxon>Gammaproteobacteria</taxon>
        <taxon>Alteromonadales</taxon>
        <taxon>Pseudoalteromonadaceae</taxon>
        <taxon>Psychrosphaera</taxon>
    </lineage>
</organism>
<keyword evidence="5 15" id="KW-1003">Cell membrane</keyword>
<reference evidence="17 18" key="1">
    <citation type="submission" date="2019-11" db="EMBL/GenBank/DDBJ databases">
        <title>P. haliotis isolates from Z. marina roots.</title>
        <authorList>
            <person name="Cohen M."/>
            <person name="Jospin G."/>
            <person name="Eisen J.A."/>
            <person name="Coil D.A."/>
        </authorList>
    </citation>
    <scope>NUCLEOTIDE SEQUENCE [LARGE SCALE GENOMIC DNA]</scope>
    <source>
        <strain evidence="17 18">UCD-MCMsp1aY</strain>
    </source>
</reference>
<dbReference type="InterPro" id="IPR011009">
    <property type="entry name" value="Kinase-like_dom_sf"/>
</dbReference>
<comment type="pathway">
    <text evidence="2 15">Bacterial outer membrane biogenesis; LPS core biosynthesis.</text>
</comment>
<evidence type="ECO:0000256" key="9">
    <source>
        <dbReference type="ARBA" id="ARBA00022777"/>
    </source>
</evidence>
<evidence type="ECO:0000256" key="10">
    <source>
        <dbReference type="ARBA" id="ARBA00022840"/>
    </source>
</evidence>
<keyword evidence="10 15" id="KW-0067">ATP-binding</keyword>
<evidence type="ECO:0000256" key="1">
    <source>
        <dbReference type="ARBA" id="ARBA00004515"/>
    </source>
</evidence>
<evidence type="ECO:0000256" key="11">
    <source>
        <dbReference type="ARBA" id="ARBA00022985"/>
    </source>
</evidence>
<dbReference type="GO" id="GO:0005524">
    <property type="term" value="F:ATP binding"/>
    <property type="evidence" value="ECO:0007669"/>
    <property type="project" value="UniProtKB-UniRule"/>
</dbReference>
<protein>
    <recommendedName>
        <fullName evidence="13 15">3-deoxy-D-manno-octulosonic acid kinase</fullName>
        <shortName evidence="15">Kdo kinase</shortName>
        <ecNumber evidence="4 15">2.7.1.166</ecNumber>
    </recommendedName>
</protein>
<evidence type="ECO:0000256" key="7">
    <source>
        <dbReference type="ARBA" id="ARBA00022679"/>
    </source>
</evidence>
<comment type="caution">
    <text evidence="17">The sequence shown here is derived from an EMBL/GenBank/DDBJ whole genome shotgun (WGS) entry which is preliminary data.</text>
</comment>
<dbReference type="GO" id="GO:0004672">
    <property type="term" value="F:protein kinase activity"/>
    <property type="evidence" value="ECO:0007669"/>
    <property type="project" value="InterPro"/>
</dbReference>
<keyword evidence="7 15" id="KW-0808">Transferase</keyword>
<evidence type="ECO:0000256" key="4">
    <source>
        <dbReference type="ARBA" id="ARBA00011988"/>
    </source>
</evidence>
<dbReference type="PROSITE" id="PS50011">
    <property type="entry name" value="PROTEIN_KINASE_DOM"/>
    <property type="match status" value="1"/>
</dbReference>
<dbReference type="Gene3D" id="1.10.510.10">
    <property type="entry name" value="Transferase(Phosphotransferase) domain 1"/>
    <property type="match status" value="1"/>
</dbReference>
<dbReference type="Proteomes" id="UP000439994">
    <property type="component" value="Unassembled WGS sequence"/>
</dbReference>
<sequence length="264" mass="31171">MILAKLRLKRNVQKVLNKRPTLKSTEITDGSIQFKFLSEFEGLLNNDWFDAEYWLSLKKVTGTSKGRFTTYFIETDNNNDESVEMVLRHYYRGGLVRHFNKDKFIFKNVTHSRAYLEFELLAKMWEIGLPVPRPLACKVKHHSLSFYSNDILIERIAGAKDAYNLLLKKELTPNVWNEIGKTIRLFHDNNVFHADLNIHNILISNQTDITLIDFDRCEFRLSSDDWKQSNLERLKRSLLKEKGLNSNFHFNEQNWHELLAGYKE</sequence>
<comment type="function">
    <text evidence="15">Catalyzes the ATP-dependent phosphorylation of the 3-deoxy-D-manno-octulosonic acid (Kdo) residue in Kdo-lipid IV(A) at the 4-OH position.</text>
</comment>
<evidence type="ECO:0000259" key="16">
    <source>
        <dbReference type="PROSITE" id="PS50011"/>
    </source>
</evidence>
<dbReference type="EC" id="2.7.1.166" evidence="4 15"/>
<dbReference type="InterPro" id="IPR000719">
    <property type="entry name" value="Prot_kinase_dom"/>
</dbReference>
<dbReference type="InterPro" id="IPR022826">
    <property type="entry name" value="KDO_kinase"/>
</dbReference>
<comment type="subcellular location">
    <subcellularLocation>
        <location evidence="1 15">Cell inner membrane</location>
        <topology evidence="1 15">Peripheral membrane protein</topology>
        <orientation evidence="1 15">Cytoplasmic side</orientation>
    </subcellularLocation>
</comment>
<evidence type="ECO:0000256" key="14">
    <source>
        <dbReference type="ARBA" id="ARBA00034417"/>
    </source>
</evidence>
<dbReference type="Pfam" id="PF06293">
    <property type="entry name" value="Kdo"/>
    <property type="match status" value="1"/>
</dbReference>
<evidence type="ECO:0000256" key="3">
    <source>
        <dbReference type="ARBA" id="ARBA00010327"/>
    </source>
</evidence>